<comment type="caution">
    <text evidence="8">The sequence shown here is derived from an EMBL/GenBank/DDBJ whole genome shotgun (WGS) entry which is preliminary data.</text>
</comment>
<name>A0A938XV82_9BACL</name>
<feature type="domain" description="Solute-binding protein family 3/N-terminal" evidence="7">
    <location>
        <begin position="62"/>
        <end position="281"/>
    </location>
</feature>
<dbReference type="Pfam" id="PF00497">
    <property type="entry name" value="SBP_bac_3"/>
    <property type="match status" value="1"/>
</dbReference>
<evidence type="ECO:0000256" key="2">
    <source>
        <dbReference type="ARBA" id="ARBA00010333"/>
    </source>
</evidence>
<evidence type="ECO:0000256" key="5">
    <source>
        <dbReference type="SAM" id="MobiDB-lite"/>
    </source>
</evidence>
<evidence type="ECO:0000256" key="4">
    <source>
        <dbReference type="RuleBase" id="RU003744"/>
    </source>
</evidence>
<dbReference type="InterPro" id="IPR018313">
    <property type="entry name" value="SBP_3_CS"/>
</dbReference>
<evidence type="ECO:0000256" key="6">
    <source>
        <dbReference type="SAM" id="SignalP"/>
    </source>
</evidence>
<reference evidence="8" key="1">
    <citation type="submission" date="2021-01" db="EMBL/GenBank/DDBJ databases">
        <title>Genomic Encyclopedia of Type Strains, Phase IV (KMG-IV): sequencing the most valuable type-strain genomes for metagenomic binning, comparative biology and taxonomic classification.</title>
        <authorList>
            <person name="Goeker M."/>
        </authorList>
    </citation>
    <scope>NUCLEOTIDE SEQUENCE</scope>
    <source>
        <strain evidence="8">DSM 25523</strain>
    </source>
</reference>
<dbReference type="AlphaFoldDB" id="A0A938XV82"/>
<dbReference type="InterPro" id="IPR001638">
    <property type="entry name" value="Solute-binding_3/MltF_N"/>
</dbReference>
<feature type="compositionally biased region" description="Low complexity" evidence="5">
    <location>
        <begin position="28"/>
        <end position="47"/>
    </location>
</feature>
<dbReference type="GO" id="GO:0030313">
    <property type="term" value="C:cell envelope"/>
    <property type="evidence" value="ECO:0007669"/>
    <property type="project" value="UniProtKB-SubCell"/>
</dbReference>
<proteinExistence type="inferred from homology"/>
<dbReference type="PANTHER" id="PTHR35936">
    <property type="entry name" value="MEMBRANE-BOUND LYTIC MUREIN TRANSGLYCOSYLASE F"/>
    <property type="match status" value="1"/>
</dbReference>
<feature type="region of interest" description="Disordered" evidence="5">
    <location>
        <begin position="26"/>
        <end position="47"/>
    </location>
</feature>
<dbReference type="Gene3D" id="3.40.190.10">
    <property type="entry name" value="Periplasmic binding protein-like II"/>
    <property type="match status" value="2"/>
</dbReference>
<dbReference type="RefSeq" id="WP_204518485.1">
    <property type="nucleotide sequence ID" value="NZ_BAABIN010000016.1"/>
</dbReference>
<dbReference type="CDD" id="cd13711">
    <property type="entry name" value="PBP2_Ngo0372_TcyA"/>
    <property type="match status" value="1"/>
</dbReference>
<dbReference type="PROSITE" id="PS01039">
    <property type="entry name" value="SBP_BACTERIAL_3"/>
    <property type="match status" value="1"/>
</dbReference>
<dbReference type="PANTHER" id="PTHR35936:SF34">
    <property type="entry name" value="ABC TRANSPORTER EXTRACELLULAR-BINDING PROTEIN YCKB-RELATED"/>
    <property type="match status" value="1"/>
</dbReference>
<organism evidence="8 9">
    <name type="scientific">Brevibacillus fulvus</name>
    <dbReference type="NCBI Taxonomy" id="1125967"/>
    <lineage>
        <taxon>Bacteria</taxon>
        <taxon>Bacillati</taxon>
        <taxon>Bacillota</taxon>
        <taxon>Bacilli</taxon>
        <taxon>Bacillales</taxon>
        <taxon>Paenibacillaceae</taxon>
        <taxon>Brevibacillus</taxon>
    </lineage>
</organism>
<evidence type="ECO:0000259" key="7">
    <source>
        <dbReference type="SMART" id="SM00062"/>
    </source>
</evidence>
<gene>
    <name evidence="8" type="ORF">JOD01_002347</name>
</gene>
<comment type="similarity">
    <text evidence="2 4">Belongs to the bacterial solute-binding protein 3 family.</text>
</comment>
<accession>A0A938XV82</accession>
<dbReference type="EMBL" id="JAFBEB010000007">
    <property type="protein sequence ID" value="MBM7590737.1"/>
    <property type="molecule type" value="Genomic_DNA"/>
</dbReference>
<sequence length="284" mass="30479">MKKLVSLAFLSLLLLALAGCGTANNSGQSAAPSDNNNNAAAPADNQASGSQNLLEQIKAAGKINIGTEGTYAPFTFHDQSGKLTGYDVDVVTEAAKRIGVEPVFMETQWDAMFAGLDSKRFDVIANQVGIRPDRQEKYDFSNPYTVSSAVLAVHKDNNTVKDFADIKGLKAGQTLTSNLTDIARKYGAEIVGVEGFNQAVDLLASKRVDVTINDGLSVLDLLHQKPDTPIKIVAKAPDAAQNAFVFRKGNQELVDAFNKALDEMRADGTLLKISQKWFGADVTQ</sequence>
<protein>
    <submittedName>
        <fullName evidence="8">Cystine transport system substrate-binding protein</fullName>
    </submittedName>
</protein>
<dbReference type="SMART" id="SM00062">
    <property type="entry name" value="PBPb"/>
    <property type="match status" value="1"/>
</dbReference>
<keyword evidence="9" id="KW-1185">Reference proteome</keyword>
<keyword evidence="3 6" id="KW-0732">Signal</keyword>
<evidence type="ECO:0000256" key="3">
    <source>
        <dbReference type="ARBA" id="ARBA00022729"/>
    </source>
</evidence>
<feature type="chain" id="PRO_5039365663" evidence="6">
    <location>
        <begin position="19"/>
        <end position="284"/>
    </location>
</feature>
<feature type="signal peptide" evidence="6">
    <location>
        <begin position="1"/>
        <end position="18"/>
    </location>
</feature>
<dbReference type="SUPFAM" id="SSF53850">
    <property type="entry name" value="Periplasmic binding protein-like II"/>
    <property type="match status" value="1"/>
</dbReference>
<evidence type="ECO:0000313" key="8">
    <source>
        <dbReference type="EMBL" id="MBM7590737.1"/>
    </source>
</evidence>
<evidence type="ECO:0000313" key="9">
    <source>
        <dbReference type="Proteomes" id="UP000717624"/>
    </source>
</evidence>
<evidence type="ECO:0000256" key="1">
    <source>
        <dbReference type="ARBA" id="ARBA00004196"/>
    </source>
</evidence>
<dbReference type="Proteomes" id="UP000717624">
    <property type="component" value="Unassembled WGS sequence"/>
</dbReference>
<comment type="subcellular location">
    <subcellularLocation>
        <location evidence="1">Cell envelope</location>
    </subcellularLocation>
</comment>
<dbReference type="PROSITE" id="PS51257">
    <property type="entry name" value="PROKAR_LIPOPROTEIN"/>
    <property type="match status" value="1"/>
</dbReference>